<organism evidence="3 4">
    <name type="scientific">Paraphoma chrysanthemicola</name>
    <dbReference type="NCBI Taxonomy" id="798071"/>
    <lineage>
        <taxon>Eukaryota</taxon>
        <taxon>Fungi</taxon>
        <taxon>Dikarya</taxon>
        <taxon>Ascomycota</taxon>
        <taxon>Pezizomycotina</taxon>
        <taxon>Dothideomycetes</taxon>
        <taxon>Pleosporomycetidae</taxon>
        <taxon>Pleosporales</taxon>
        <taxon>Pleosporineae</taxon>
        <taxon>Phaeosphaeriaceae</taxon>
        <taxon>Paraphoma</taxon>
    </lineage>
</organism>
<dbReference type="Gene3D" id="3.40.390.10">
    <property type="entry name" value="Collagenase (Catalytic Domain)"/>
    <property type="match status" value="1"/>
</dbReference>
<dbReference type="GO" id="GO:0006508">
    <property type="term" value="P:proteolysis"/>
    <property type="evidence" value="ECO:0007669"/>
    <property type="project" value="InterPro"/>
</dbReference>
<dbReference type="GO" id="GO:0004222">
    <property type="term" value="F:metalloendopeptidase activity"/>
    <property type="evidence" value="ECO:0007669"/>
    <property type="project" value="InterPro"/>
</dbReference>
<keyword evidence="1" id="KW-0472">Membrane</keyword>
<feature type="domain" description="Peptidase M12A" evidence="2">
    <location>
        <begin position="186"/>
        <end position="216"/>
    </location>
</feature>
<dbReference type="EMBL" id="JAGMVJ010000012">
    <property type="protein sequence ID" value="KAH7084364.1"/>
    <property type="molecule type" value="Genomic_DNA"/>
</dbReference>
<name>A0A8K0VX10_9PLEO</name>
<feature type="transmembrane region" description="Helical" evidence="1">
    <location>
        <begin position="31"/>
        <end position="52"/>
    </location>
</feature>
<protein>
    <recommendedName>
        <fullName evidence="2">Peptidase M12A domain-containing protein</fullName>
    </recommendedName>
</protein>
<keyword evidence="1" id="KW-1133">Transmembrane helix</keyword>
<dbReference type="Pfam" id="PF01400">
    <property type="entry name" value="Astacin"/>
    <property type="match status" value="1"/>
</dbReference>
<evidence type="ECO:0000256" key="1">
    <source>
        <dbReference type="SAM" id="Phobius"/>
    </source>
</evidence>
<dbReference type="OrthoDB" id="291007at2759"/>
<evidence type="ECO:0000313" key="3">
    <source>
        <dbReference type="EMBL" id="KAH7084364.1"/>
    </source>
</evidence>
<reference evidence="3" key="1">
    <citation type="journal article" date="2021" name="Nat. Commun.">
        <title>Genetic determinants of endophytism in the Arabidopsis root mycobiome.</title>
        <authorList>
            <person name="Mesny F."/>
            <person name="Miyauchi S."/>
            <person name="Thiergart T."/>
            <person name="Pickel B."/>
            <person name="Atanasova L."/>
            <person name="Karlsson M."/>
            <person name="Huettel B."/>
            <person name="Barry K.W."/>
            <person name="Haridas S."/>
            <person name="Chen C."/>
            <person name="Bauer D."/>
            <person name="Andreopoulos W."/>
            <person name="Pangilinan J."/>
            <person name="LaButti K."/>
            <person name="Riley R."/>
            <person name="Lipzen A."/>
            <person name="Clum A."/>
            <person name="Drula E."/>
            <person name="Henrissat B."/>
            <person name="Kohler A."/>
            <person name="Grigoriev I.V."/>
            <person name="Martin F.M."/>
            <person name="Hacquard S."/>
        </authorList>
    </citation>
    <scope>NUCLEOTIDE SEQUENCE</scope>
    <source>
        <strain evidence="3">MPI-SDFR-AT-0120</strain>
    </source>
</reference>
<keyword evidence="4" id="KW-1185">Reference proteome</keyword>
<sequence>MYVNSPYSGCLQHTVININSVLYWIINSSQWFSFSLMGLLRLIAPAMAAYGLQLGGEDKSRLWPKNSNGISSVGYCFEDETAQNDLGNYIMKAWVDVWQKKLGTAGAQNGHRLELIRLFQDGKDWPYCYFQNGQWNDAFPGNALVVRRGPDNYGRGSLSYYKDGEKGRHILQQGLGNEDFQILWSMAHELGHVFGLLHKHSRPDRDNYAQFNCINLAGFEEALKRAYADGYNKQDLCTREDVADQYGFPSLEYMPDLQG</sequence>
<dbReference type="Proteomes" id="UP000813461">
    <property type="component" value="Unassembled WGS sequence"/>
</dbReference>
<gene>
    <name evidence="3" type="ORF">FB567DRAFT_593839</name>
</gene>
<proteinExistence type="predicted"/>
<dbReference type="AlphaFoldDB" id="A0A8K0VX10"/>
<keyword evidence="1" id="KW-0812">Transmembrane</keyword>
<evidence type="ECO:0000259" key="2">
    <source>
        <dbReference type="Pfam" id="PF01400"/>
    </source>
</evidence>
<accession>A0A8K0VX10</accession>
<comment type="caution">
    <text evidence="3">The sequence shown here is derived from an EMBL/GenBank/DDBJ whole genome shotgun (WGS) entry which is preliminary data.</text>
</comment>
<dbReference type="InterPro" id="IPR001506">
    <property type="entry name" value="Peptidase_M12A"/>
</dbReference>
<evidence type="ECO:0000313" key="4">
    <source>
        <dbReference type="Proteomes" id="UP000813461"/>
    </source>
</evidence>
<dbReference type="SUPFAM" id="SSF55486">
    <property type="entry name" value="Metalloproteases ('zincins'), catalytic domain"/>
    <property type="match status" value="1"/>
</dbReference>
<dbReference type="InterPro" id="IPR024079">
    <property type="entry name" value="MetalloPept_cat_dom_sf"/>
</dbReference>